<reference evidence="1" key="1">
    <citation type="journal article" date="2022" name="bioRxiv">
        <title>Sequencing and chromosome-scale assembly of the giantPleurodeles waltlgenome.</title>
        <authorList>
            <person name="Brown T."/>
            <person name="Elewa A."/>
            <person name="Iarovenko S."/>
            <person name="Subramanian E."/>
            <person name="Araus A.J."/>
            <person name="Petzold A."/>
            <person name="Susuki M."/>
            <person name="Suzuki K.-i.T."/>
            <person name="Hayashi T."/>
            <person name="Toyoda A."/>
            <person name="Oliveira C."/>
            <person name="Osipova E."/>
            <person name="Leigh N.D."/>
            <person name="Simon A."/>
            <person name="Yun M.H."/>
        </authorList>
    </citation>
    <scope>NUCLEOTIDE SEQUENCE</scope>
    <source>
        <strain evidence="1">20211129_DDA</strain>
        <tissue evidence="1">Liver</tissue>
    </source>
</reference>
<proteinExistence type="predicted"/>
<dbReference type="AlphaFoldDB" id="A0AAV7UJK6"/>
<evidence type="ECO:0000313" key="1">
    <source>
        <dbReference type="EMBL" id="KAJ1189190.1"/>
    </source>
</evidence>
<name>A0AAV7UJK6_PLEWA</name>
<protein>
    <submittedName>
        <fullName evidence="1">Uncharacterized protein</fullName>
    </submittedName>
</protein>
<dbReference type="EMBL" id="JANPWB010000005">
    <property type="protein sequence ID" value="KAJ1189190.1"/>
    <property type="molecule type" value="Genomic_DNA"/>
</dbReference>
<dbReference type="Proteomes" id="UP001066276">
    <property type="component" value="Chromosome 3_1"/>
</dbReference>
<organism evidence="1 2">
    <name type="scientific">Pleurodeles waltl</name>
    <name type="common">Iberian ribbed newt</name>
    <dbReference type="NCBI Taxonomy" id="8319"/>
    <lineage>
        <taxon>Eukaryota</taxon>
        <taxon>Metazoa</taxon>
        <taxon>Chordata</taxon>
        <taxon>Craniata</taxon>
        <taxon>Vertebrata</taxon>
        <taxon>Euteleostomi</taxon>
        <taxon>Amphibia</taxon>
        <taxon>Batrachia</taxon>
        <taxon>Caudata</taxon>
        <taxon>Salamandroidea</taxon>
        <taxon>Salamandridae</taxon>
        <taxon>Pleurodelinae</taxon>
        <taxon>Pleurodeles</taxon>
    </lineage>
</organism>
<accession>A0AAV7UJK6</accession>
<keyword evidence="2" id="KW-1185">Reference proteome</keyword>
<sequence length="178" mass="19239">MGSAACARRRTAGGTGSRLAFKLWRSRLGNKGCQQKHLRETQTEKSARGACLMERQADEQGVLTAPEQTTRGHAGVNAGPVLRGSDRVGRRPGPPLPSVSELLCVPPLIAGPLGSKMVELETIGRSRCILDLPESWPPEARCPQFVTCVRLPTWRRVVELITGEGAGAPGYRILRLAH</sequence>
<evidence type="ECO:0000313" key="2">
    <source>
        <dbReference type="Proteomes" id="UP001066276"/>
    </source>
</evidence>
<comment type="caution">
    <text evidence="1">The sequence shown here is derived from an EMBL/GenBank/DDBJ whole genome shotgun (WGS) entry which is preliminary data.</text>
</comment>
<gene>
    <name evidence="1" type="ORF">NDU88_005941</name>
</gene>